<proteinExistence type="predicted"/>
<dbReference type="AlphaFoldDB" id="A0A8E2ELN3"/>
<sequence length="220" mass="24124">MALPLLAPVGLMPFRPSALPPTLLRITANKDQDSSREQPSPSYNKPQYKSDVAASDQSFCTIIRNTIARFFRQLDKALVLTSQQWTATPFRLPGNDGGLLAVQNVTRGMTRNAIARSGTMAARKPPAPFCTHGEWGEMEGSVAKARRPACRPSWQRVHARAVGSRYLRGHPVIAGPSFTILQNCPGLPITAQSIRSRVEFGSAIFRYELSRLSGILIGPR</sequence>
<dbReference type="Proteomes" id="UP000250266">
    <property type="component" value="Unassembled WGS sequence"/>
</dbReference>
<evidence type="ECO:0000256" key="1">
    <source>
        <dbReference type="SAM" id="MobiDB-lite"/>
    </source>
</evidence>
<organism evidence="2 3">
    <name type="scientific">Lepidopterella palustris CBS 459.81</name>
    <dbReference type="NCBI Taxonomy" id="1314670"/>
    <lineage>
        <taxon>Eukaryota</taxon>
        <taxon>Fungi</taxon>
        <taxon>Dikarya</taxon>
        <taxon>Ascomycota</taxon>
        <taxon>Pezizomycotina</taxon>
        <taxon>Dothideomycetes</taxon>
        <taxon>Pleosporomycetidae</taxon>
        <taxon>Mytilinidiales</taxon>
        <taxon>Argynnaceae</taxon>
        <taxon>Lepidopterella</taxon>
    </lineage>
</organism>
<name>A0A8E2ELN3_9PEZI</name>
<gene>
    <name evidence="2" type="ORF">K432DRAFT_388033</name>
</gene>
<protein>
    <submittedName>
        <fullName evidence="2">Uncharacterized protein</fullName>
    </submittedName>
</protein>
<accession>A0A8E2ELN3</accession>
<keyword evidence="3" id="KW-1185">Reference proteome</keyword>
<feature type="region of interest" description="Disordered" evidence="1">
    <location>
        <begin position="29"/>
        <end position="50"/>
    </location>
</feature>
<reference evidence="2 3" key="1">
    <citation type="journal article" date="2016" name="Nat. Commun.">
        <title>Ectomycorrhizal ecology is imprinted in the genome of the dominant symbiotic fungus Cenococcum geophilum.</title>
        <authorList>
            <consortium name="DOE Joint Genome Institute"/>
            <person name="Peter M."/>
            <person name="Kohler A."/>
            <person name="Ohm R.A."/>
            <person name="Kuo A."/>
            <person name="Krutzmann J."/>
            <person name="Morin E."/>
            <person name="Arend M."/>
            <person name="Barry K.W."/>
            <person name="Binder M."/>
            <person name="Choi C."/>
            <person name="Clum A."/>
            <person name="Copeland A."/>
            <person name="Grisel N."/>
            <person name="Haridas S."/>
            <person name="Kipfer T."/>
            <person name="LaButti K."/>
            <person name="Lindquist E."/>
            <person name="Lipzen A."/>
            <person name="Maire R."/>
            <person name="Meier B."/>
            <person name="Mihaltcheva S."/>
            <person name="Molinier V."/>
            <person name="Murat C."/>
            <person name="Poggeler S."/>
            <person name="Quandt C.A."/>
            <person name="Sperisen C."/>
            <person name="Tritt A."/>
            <person name="Tisserant E."/>
            <person name="Crous P.W."/>
            <person name="Henrissat B."/>
            <person name="Nehls U."/>
            <person name="Egli S."/>
            <person name="Spatafora J.W."/>
            <person name="Grigoriev I.V."/>
            <person name="Martin F.M."/>
        </authorList>
    </citation>
    <scope>NUCLEOTIDE SEQUENCE [LARGE SCALE GENOMIC DNA]</scope>
    <source>
        <strain evidence="2 3">CBS 459.81</strain>
    </source>
</reference>
<evidence type="ECO:0000313" key="3">
    <source>
        <dbReference type="Proteomes" id="UP000250266"/>
    </source>
</evidence>
<evidence type="ECO:0000313" key="2">
    <source>
        <dbReference type="EMBL" id="OCK86055.1"/>
    </source>
</evidence>
<feature type="compositionally biased region" description="Polar residues" evidence="1">
    <location>
        <begin position="37"/>
        <end position="47"/>
    </location>
</feature>
<dbReference type="EMBL" id="KV744809">
    <property type="protein sequence ID" value="OCK86055.1"/>
    <property type="molecule type" value="Genomic_DNA"/>
</dbReference>